<keyword evidence="3" id="KW-1185">Reference proteome</keyword>
<dbReference type="RefSeq" id="WP_132084901.1">
    <property type="nucleotide sequence ID" value="NZ_SLUK01000009.1"/>
</dbReference>
<evidence type="ECO:0000256" key="1">
    <source>
        <dbReference type="SAM" id="SignalP"/>
    </source>
</evidence>
<reference evidence="2 3" key="1">
    <citation type="submission" date="2019-03" db="EMBL/GenBank/DDBJ databases">
        <title>Genomic Encyclopedia of Type Strains, Phase IV (KMG-IV): sequencing the most valuable type-strain genomes for metagenomic binning, comparative biology and taxonomic classification.</title>
        <authorList>
            <person name="Goeker M."/>
        </authorList>
    </citation>
    <scope>NUCLEOTIDE SEQUENCE [LARGE SCALE GENOMIC DNA]</scope>
    <source>
        <strain evidence="2 3">DSM 100433</strain>
    </source>
</reference>
<feature type="chain" id="PRO_5040763575" evidence="1">
    <location>
        <begin position="25"/>
        <end position="453"/>
    </location>
</feature>
<feature type="signal peptide" evidence="1">
    <location>
        <begin position="1"/>
        <end position="24"/>
    </location>
</feature>
<name>A0A9X8UI07_9FIRM</name>
<dbReference type="Proteomes" id="UP000294682">
    <property type="component" value="Unassembled WGS sequence"/>
</dbReference>
<evidence type="ECO:0000313" key="2">
    <source>
        <dbReference type="EMBL" id="TCL42609.1"/>
    </source>
</evidence>
<keyword evidence="1" id="KW-0732">Signal</keyword>
<dbReference type="Gene3D" id="2.160.20.110">
    <property type="match status" value="1"/>
</dbReference>
<accession>A0A9X8UI07</accession>
<organism evidence="2 3">
    <name type="scientific">Harryflintia acetispora</name>
    <dbReference type="NCBI Taxonomy" id="1849041"/>
    <lineage>
        <taxon>Bacteria</taxon>
        <taxon>Bacillati</taxon>
        <taxon>Bacillota</taxon>
        <taxon>Clostridia</taxon>
        <taxon>Eubacteriales</taxon>
        <taxon>Oscillospiraceae</taxon>
        <taxon>Harryflintia</taxon>
    </lineage>
</organism>
<dbReference type="EMBL" id="SLUK01000009">
    <property type="protein sequence ID" value="TCL42609.1"/>
    <property type="molecule type" value="Genomic_DNA"/>
</dbReference>
<evidence type="ECO:0000313" key="3">
    <source>
        <dbReference type="Proteomes" id="UP000294682"/>
    </source>
</evidence>
<dbReference type="AlphaFoldDB" id="A0A9X8UI07"/>
<proteinExistence type="predicted"/>
<protein>
    <submittedName>
        <fullName evidence="2">Uncharacterized protein</fullName>
    </submittedName>
</protein>
<comment type="caution">
    <text evidence="2">The sequence shown here is derived from an EMBL/GenBank/DDBJ whole genome shotgun (WGS) entry which is preliminary data.</text>
</comment>
<sequence>MIKRFVCVAQAAALLALTGVPALAQGETLGLSLRSATSTRAGSDGSLPQRGFEITFTGSARAKDYTFTLKEKDSGAALGTVDAAKGDSGVFLPADYDIAAPKSYLLEVTANVDPQRAGFERPHTVSREFEAPFSCGCPSGTAGGFLYGDGETVPFAVASPQQLQHVNAHLDKKFVQMADLDLGGYANWTPLGGNSQDSFTGTYDGNGYTVSGLTCTGRDRSGLFGAIEGATVQNLGVVGANLSTPRGMAGAIAAGCYDSALRRCFALGGQFVATVQTAENPQSSAGGLVSQPMNSTVEDCYAAGITLQACYAGGLAGSFSSHAGPDYSTVRRCYAIPYSVKAYGTNYAGTINGSMNDLCVIDGIGYQNITDPSLPALSYIRTVSGITNSNSSAISGIYEVAAGQQDTFSFLSPGGAASAWEWGSADITGLGTVAVPVLKVFSGHPYTLSGVNA</sequence>
<gene>
    <name evidence="2" type="ORF">EDD78_10976</name>
</gene>